<feature type="transmembrane region" description="Helical" evidence="7">
    <location>
        <begin position="111"/>
        <end position="135"/>
    </location>
</feature>
<comment type="similarity">
    <text evidence="7">Belongs to the binding-protein-dependent transport system permease family.</text>
</comment>
<evidence type="ECO:0000256" key="6">
    <source>
        <dbReference type="ARBA" id="ARBA00023136"/>
    </source>
</evidence>
<evidence type="ECO:0000256" key="2">
    <source>
        <dbReference type="ARBA" id="ARBA00022448"/>
    </source>
</evidence>
<dbReference type="InterPro" id="IPR050366">
    <property type="entry name" value="BP-dependent_transpt_permease"/>
</dbReference>
<keyword evidence="3" id="KW-1003">Cell membrane</keyword>
<feature type="transmembrane region" description="Helical" evidence="7">
    <location>
        <begin position="147"/>
        <end position="166"/>
    </location>
</feature>
<protein>
    <submittedName>
        <fullName evidence="9">Peptide ABC transporter permease</fullName>
    </submittedName>
</protein>
<proteinExistence type="inferred from homology"/>
<dbReference type="RefSeq" id="WP_101175389.1">
    <property type="nucleotide sequence ID" value="NZ_PISE01000004.1"/>
</dbReference>
<evidence type="ECO:0000256" key="5">
    <source>
        <dbReference type="ARBA" id="ARBA00022989"/>
    </source>
</evidence>
<name>A0A2N0Z722_9BACI</name>
<sequence length="307" mass="33720">MQTLVNEEKSSTVNRESMDVYLQEIKRKHKRQHRRTQVKKLLSNKLIVIGSMMLLLVLLLIIFTPILVKYDPTSTNVTNRMQAPSAEFYFGTDNLGRDVFSRVLYGARVSLLVGAIVTLISGVIGALIGLVSAYYKWLDNIFMRIMDGIMAIPEILLAIALVAAFGPSTKNIIIALSFIFIPTIARTVRSAALAVKEQPFIESLKASGAKSGRIIFNHILPNCMSPLLVQVTFVFAYSIIVEASLSFLGVGTPPPTPTWGAILQEGSAVISVAWWMTLFPGLAIMITVIGLNLLGDGIRDFLDPHSN</sequence>
<dbReference type="PANTHER" id="PTHR43386:SF1">
    <property type="entry name" value="D,D-DIPEPTIDE TRANSPORT SYSTEM PERMEASE PROTEIN DDPC-RELATED"/>
    <property type="match status" value="1"/>
</dbReference>
<evidence type="ECO:0000259" key="8">
    <source>
        <dbReference type="PROSITE" id="PS50928"/>
    </source>
</evidence>
<organism evidence="9 10">
    <name type="scientific">Niallia nealsonii</name>
    <dbReference type="NCBI Taxonomy" id="115979"/>
    <lineage>
        <taxon>Bacteria</taxon>
        <taxon>Bacillati</taxon>
        <taxon>Bacillota</taxon>
        <taxon>Bacilli</taxon>
        <taxon>Bacillales</taxon>
        <taxon>Bacillaceae</taxon>
        <taxon>Niallia</taxon>
    </lineage>
</organism>
<comment type="subcellular location">
    <subcellularLocation>
        <location evidence="1 7">Cell membrane</location>
        <topology evidence="1 7">Multi-pass membrane protein</topology>
    </subcellularLocation>
</comment>
<dbReference type="Pfam" id="PF00528">
    <property type="entry name" value="BPD_transp_1"/>
    <property type="match status" value="1"/>
</dbReference>
<evidence type="ECO:0000313" key="9">
    <source>
        <dbReference type="EMBL" id="PKG25284.1"/>
    </source>
</evidence>
<evidence type="ECO:0000313" key="10">
    <source>
        <dbReference type="Proteomes" id="UP000233375"/>
    </source>
</evidence>
<keyword evidence="6 7" id="KW-0472">Membrane</keyword>
<keyword evidence="10" id="KW-1185">Reference proteome</keyword>
<dbReference type="OrthoDB" id="9797472at2"/>
<evidence type="ECO:0000256" key="3">
    <source>
        <dbReference type="ARBA" id="ARBA00022475"/>
    </source>
</evidence>
<feature type="transmembrane region" description="Helical" evidence="7">
    <location>
        <begin position="46"/>
        <end position="68"/>
    </location>
</feature>
<keyword evidence="4 7" id="KW-0812">Transmembrane</keyword>
<dbReference type="PROSITE" id="PS50928">
    <property type="entry name" value="ABC_TM1"/>
    <property type="match status" value="1"/>
</dbReference>
<feature type="domain" description="ABC transmembrane type-1" evidence="8">
    <location>
        <begin position="107"/>
        <end position="295"/>
    </location>
</feature>
<feature type="transmembrane region" description="Helical" evidence="7">
    <location>
        <begin position="172"/>
        <end position="195"/>
    </location>
</feature>
<dbReference type="GO" id="GO:0005886">
    <property type="term" value="C:plasma membrane"/>
    <property type="evidence" value="ECO:0007669"/>
    <property type="project" value="UniProtKB-SubCell"/>
</dbReference>
<dbReference type="AlphaFoldDB" id="A0A2N0Z722"/>
<evidence type="ECO:0000256" key="7">
    <source>
        <dbReference type="RuleBase" id="RU363032"/>
    </source>
</evidence>
<reference evidence="9 10" key="1">
    <citation type="journal article" date="2003" name="Int. J. Syst. Evol. Microbiol.">
        <title>Bacillus nealsonii sp. nov., isolated from a spacecraft-assembly facility, whose spores are gamma-radiation resistant.</title>
        <authorList>
            <person name="Venkateswaran K."/>
            <person name="Kempf M."/>
            <person name="Chen F."/>
            <person name="Satomi M."/>
            <person name="Nicholson W."/>
            <person name="Kern R."/>
        </authorList>
    </citation>
    <scope>NUCLEOTIDE SEQUENCE [LARGE SCALE GENOMIC DNA]</scope>
    <source>
        <strain evidence="9 10">FO-92</strain>
    </source>
</reference>
<dbReference type="SUPFAM" id="SSF161098">
    <property type="entry name" value="MetI-like"/>
    <property type="match status" value="1"/>
</dbReference>
<dbReference type="Pfam" id="PF12911">
    <property type="entry name" value="OppC_N"/>
    <property type="match status" value="1"/>
</dbReference>
<dbReference type="InterPro" id="IPR025966">
    <property type="entry name" value="OppC_N"/>
</dbReference>
<dbReference type="InterPro" id="IPR035906">
    <property type="entry name" value="MetI-like_sf"/>
</dbReference>
<accession>A0A2N0Z722</accession>
<dbReference type="EMBL" id="PISE01000004">
    <property type="protein sequence ID" value="PKG25284.1"/>
    <property type="molecule type" value="Genomic_DNA"/>
</dbReference>
<dbReference type="CDD" id="cd06261">
    <property type="entry name" value="TM_PBP2"/>
    <property type="match status" value="1"/>
</dbReference>
<evidence type="ECO:0000256" key="4">
    <source>
        <dbReference type="ARBA" id="ARBA00022692"/>
    </source>
</evidence>
<dbReference type="InterPro" id="IPR000515">
    <property type="entry name" value="MetI-like"/>
</dbReference>
<feature type="transmembrane region" description="Helical" evidence="7">
    <location>
        <begin position="227"/>
        <end position="252"/>
    </location>
</feature>
<feature type="transmembrane region" description="Helical" evidence="7">
    <location>
        <begin position="272"/>
        <end position="294"/>
    </location>
</feature>
<dbReference type="PANTHER" id="PTHR43386">
    <property type="entry name" value="OLIGOPEPTIDE TRANSPORT SYSTEM PERMEASE PROTEIN APPC"/>
    <property type="match status" value="1"/>
</dbReference>
<keyword evidence="5 7" id="KW-1133">Transmembrane helix</keyword>
<comment type="caution">
    <text evidence="9">The sequence shown here is derived from an EMBL/GenBank/DDBJ whole genome shotgun (WGS) entry which is preliminary data.</text>
</comment>
<dbReference type="Proteomes" id="UP000233375">
    <property type="component" value="Unassembled WGS sequence"/>
</dbReference>
<dbReference type="GO" id="GO:0055085">
    <property type="term" value="P:transmembrane transport"/>
    <property type="evidence" value="ECO:0007669"/>
    <property type="project" value="InterPro"/>
</dbReference>
<dbReference type="Gene3D" id="1.10.3720.10">
    <property type="entry name" value="MetI-like"/>
    <property type="match status" value="1"/>
</dbReference>
<gene>
    <name evidence="9" type="ORF">CWS01_02065</name>
</gene>
<evidence type="ECO:0000256" key="1">
    <source>
        <dbReference type="ARBA" id="ARBA00004651"/>
    </source>
</evidence>
<keyword evidence="2 7" id="KW-0813">Transport</keyword>